<name>A0A4R4VY00_9ACTN</name>
<dbReference type="GO" id="GO:0016787">
    <property type="term" value="F:hydrolase activity"/>
    <property type="evidence" value="ECO:0007669"/>
    <property type="project" value="UniProtKB-KW"/>
</dbReference>
<dbReference type="InterPro" id="IPR001466">
    <property type="entry name" value="Beta-lactam-related"/>
</dbReference>
<comment type="caution">
    <text evidence="2">The sequence shown here is derived from an EMBL/GenBank/DDBJ whole genome shotgun (WGS) entry which is preliminary data.</text>
</comment>
<dbReference type="Proteomes" id="UP000295258">
    <property type="component" value="Unassembled WGS sequence"/>
</dbReference>
<dbReference type="EMBL" id="SMKO01000010">
    <property type="protein sequence ID" value="TDD10998.1"/>
    <property type="molecule type" value="Genomic_DNA"/>
</dbReference>
<organism evidence="2 3">
    <name type="scientific">Nonomuraea deserti</name>
    <dbReference type="NCBI Taxonomy" id="1848322"/>
    <lineage>
        <taxon>Bacteria</taxon>
        <taxon>Bacillati</taxon>
        <taxon>Actinomycetota</taxon>
        <taxon>Actinomycetes</taxon>
        <taxon>Streptosporangiales</taxon>
        <taxon>Streptosporangiaceae</taxon>
        <taxon>Nonomuraea</taxon>
    </lineage>
</organism>
<protein>
    <submittedName>
        <fullName evidence="2">Class A beta-lactamase-related serine hydrolase</fullName>
    </submittedName>
</protein>
<dbReference type="PANTHER" id="PTHR46825">
    <property type="entry name" value="D-ALANYL-D-ALANINE-CARBOXYPEPTIDASE/ENDOPEPTIDASE AMPH"/>
    <property type="match status" value="1"/>
</dbReference>
<accession>A0A4R4VY00</accession>
<feature type="domain" description="Beta-lactamase-related" evidence="1">
    <location>
        <begin position="10"/>
        <end position="329"/>
    </location>
</feature>
<dbReference type="RefSeq" id="WP_132592974.1">
    <property type="nucleotide sequence ID" value="NZ_SMKO01000010.1"/>
</dbReference>
<dbReference type="AlphaFoldDB" id="A0A4R4VY00"/>
<evidence type="ECO:0000313" key="3">
    <source>
        <dbReference type="Proteomes" id="UP000295258"/>
    </source>
</evidence>
<evidence type="ECO:0000259" key="1">
    <source>
        <dbReference type="Pfam" id="PF00144"/>
    </source>
</evidence>
<dbReference type="SUPFAM" id="SSF56601">
    <property type="entry name" value="beta-lactamase/transpeptidase-like"/>
    <property type="match status" value="1"/>
</dbReference>
<sequence length="455" mass="48312">MTITASDLRERLATLAGRHRVPGAALAALHDGTVLEAATGVLNTRTGVEATPDSVFQIGSVTKTWTATLVMQLVDEGRLDLDRPVRDHLPEFTLADDAAAAAVTPRHLLTHTAGFPGEDLADYGRNEDAVAALVANLSGAPKVTRPGALFSYNNAGFVVLGRLVEVLRDGAWGQVTQRQLAGPLRLGTVVTLPEQALMHRAAVGHVETAGTTNPAPVWSLPRALDPAGGLAMSASDLLEFARLHLRHGLARDDTRLLSRAAVEAMSTPQVTPPPLSAFPRSYGLGMEVHDWDGGTVTGHSGATIGQKAYLRMVPGADVAVALLTNGGAADELHADLVHPLLNELAGVRAPVPATPPETGAPIDPRRYIGDFDMGLATIRIDHDGRNALTMTTIPRYSYIESLVTNPVATLAALDDSRFVEVGQDHGERREVVFLDPGADGRFRILHNSRAMLRIA</sequence>
<keyword evidence="2" id="KW-0378">Hydrolase</keyword>
<keyword evidence="3" id="KW-1185">Reference proteome</keyword>
<dbReference type="Gene3D" id="3.40.710.10">
    <property type="entry name" value="DD-peptidase/beta-lactamase superfamily"/>
    <property type="match status" value="1"/>
</dbReference>
<dbReference type="InterPro" id="IPR050491">
    <property type="entry name" value="AmpC-like"/>
</dbReference>
<dbReference type="InterPro" id="IPR012338">
    <property type="entry name" value="Beta-lactam/transpept-like"/>
</dbReference>
<dbReference type="Pfam" id="PF00144">
    <property type="entry name" value="Beta-lactamase"/>
    <property type="match status" value="1"/>
</dbReference>
<dbReference type="PANTHER" id="PTHR46825:SF9">
    <property type="entry name" value="BETA-LACTAMASE-RELATED DOMAIN-CONTAINING PROTEIN"/>
    <property type="match status" value="1"/>
</dbReference>
<evidence type="ECO:0000313" key="2">
    <source>
        <dbReference type="EMBL" id="TDD10998.1"/>
    </source>
</evidence>
<proteinExistence type="predicted"/>
<reference evidence="2 3" key="1">
    <citation type="submission" date="2019-03" db="EMBL/GenBank/DDBJ databases">
        <title>Draft genome sequences of novel Actinobacteria.</title>
        <authorList>
            <person name="Sahin N."/>
            <person name="Ay H."/>
            <person name="Saygin H."/>
        </authorList>
    </citation>
    <scope>NUCLEOTIDE SEQUENCE [LARGE SCALE GENOMIC DNA]</scope>
    <source>
        <strain evidence="2 3">KC310</strain>
    </source>
</reference>
<gene>
    <name evidence="2" type="ORF">E1292_06390</name>
</gene>